<evidence type="ECO:0000256" key="1">
    <source>
        <dbReference type="ARBA" id="ARBA00004196"/>
    </source>
</evidence>
<feature type="region of interest" description="Disordered" evidence="8">
    <location>
        <begin position="1659"/>
        <end position="1679"/>
    </location>
</feature>
<evidence type="ECO:0000313" key="10">
    <source>
        <dbReference type="EMBL" id="TNV87899.1"/>
    </source>
</evidence>
<sequence length="1679" mass="189727">MRQAESMDSFLYMASTTNVMASNIAYRNCSFGISQAMSLLQVSNITITNVSIMDSYVDQNQVIYLYEVKDLVFRNLLGSNIRNTGSTVSSFIQMGMIAPWLENGREMSNLFQNVSLKNSEVQFLEIEGISAMVTQNNIKIVFQNVSLANISLKEKENLIRFTSFSYENFHLWFDHINLTSSHVDLGSFFKLESSQKLLQISQLTARDNMGNFFFISSEKSITVKLEGAIFIENTSPEALIYVSSHTYLSIVGSHFQDNYSPGRGSIIFAETSTSLAELINSSFYDNYAIQGGVFFAQIYGLIKSTNCTFRNNFAYLGGIFYQQSEGRAIFTNCTMEGNIAIESSIIYSINSLSKIEISGGRISRNGFSYYDQEYIEVLFGLKEGNTRKFSDRFIQQLAKTLGGNMDYHITLQYGGQLENYQIQIIKAMIIMKDGVQVIDQGLLLHQTSASIAQLDGIIFSNTTTSSSMIETESSIINFRGLKVENLTSHVQMIKCFSDTEGQISNVSIMNSNLSFLYITSSTLNLENISLTNSSLSTSTSQNQLLSLIEIVSSKIAINRIEFSQIQLQDATQRRNLVFYMGSSSSQGLIYISSSDVRINQLKAQQFEGSLLWADSFSDLKMLDSQVSNNLIPLGKLKNQQSIIKITSSDAEFVNCSFINITGSQGPAIFASSPASSAKQKSLNVIQSTFINNSATQSGGAIYSQDVDMHITLSNFTHNQALGDSGGSIVASCSTTNEDKCIFNISKNMFSNNFALLKGGSIYYDLYSPKGLTDNAFFNNSAQYGNDYASYAFRIHLRDDIVTPALSQLVSGGQIIQPLYIGIYDQEDQIVTIDDDVGDAYLASSDFNLQITGSYKQPSNKGTYTFDDIIFIAAPSYVTSVFVISNALNREKYSLVTGESFQDYILILGFRECISGEVAKNNKCSRCIKGTYSYSSFDSSCHKCFNNAQCEGGNNVLVEKGYWRADDKSTIVFKCPYSQACLGGVESKCAVGYSGLVCNICSTDENGDIYGREGQSMCKKCPPFASQIFQFLAVIVGLLLYTAYLLNSVLSNPLRNKPQTVLIRILTNYFQVIMIVKNFDLSWPEQVEKALDVFSFITSSLEILVSFDCMMLKSGLSNNTGVSTFYYKVIAYGVAPIFATLIAAAFWYVIYLLKTPKKQRKYKLKRQIIQTSFIIIYLLYPTITNLSLSLFNCVRLEDGEIYLKRDFSVKCWSLNHQKMAIWIGTPMILIWVVGFPGYIFMRLWHNRKRLNEKEVVLNFGLFFVGLDDHAYYWEVIVTNLRKIIFIICGTILSPVNDTVKVLIGVIIIYFQSQAWNNYRPYFDPRFNSVEFHSQFAAIITIMGGLFFVQDEVRNSNNTLLILFLVVLFYNIWFLVSWTRQFLNVIVRVHYKLVKGISCCKFLRKFKIDTYDKNLKLEKRRLRQEEREKKDDAILKGAKYVQILGVGNQVAIKLSNQVIGISKNFAEDLTIKTNVIKVKHERRQYDIVALIQGQLGPQEQEQGFADFSSFIQEGQSPSVKLFGSISPVKRGSNKLVLDEIAPDENSVAHYYNVKRMKQGKKKQKKLKKVQINMEHRVVLYNNLHKLACKAFHLDENPVWFMVDRPGLSHHTREESRYYAQEISGPLSLYEEDTDPQRVIQRNRAMFLWNSLQQKKRLRLKKYSNKKAMEQVPEVDSSDSGK</sequence>
<evidence type="ECO:0000313" key="11">
    <source>
        <dbReference type="Proteomes" id="UP000785679"/>
    </source>
</evidence>
<name>A0A8J8P8K9_HALGN</name>
<proteinExistence type="predicted"/>
<dbReference type="NCBIfam" id="TIGR01376">
    <property type="entry name" value="POMP_repeat"/>
    <property type="match status" value="1"/>
</dbReference>
<keyword evidence="9" id="KW-1133">Transmembrane helix</keyword>
<dbReference type="InterPro" id="IPR003368">
    <property type="entry name" value="POMP_repeat"/>
</dbReference>
<keyword evidence="7" id="KW-0998">Cell outer membrane</keyword>
<keyword evidence="9" id="KW-0812">Transmembrane</keyword>
<dbReference type="SUPFAM" id="SSF51126">
    <property type="entry name" value="Pectin lyase-like"/>
    <property type="match status" value="2"/>
</dbReference>
<organism evidence="10 11">
    <name type="scientific">Halteria grandinella</name>
    <dbReference type="NCBI Taxonomy" id="5974"/>
    <lineage>
        <taxon>Eukaryota</taxon>
        <taxon>Sar</taxon>
        <taxon>Alveolata</taxon>
        <taxon>Ciliophora</taxon>
        <taxon>Intramacronucleata</taxon>
        <taxon>Spirotrichea</taxon>
        <taxon>Stichotrichia</taxon>
        <taxon>Sporadotrichida</taxon>
        <taxon>Halteriidae</taxon>
        <taxon>Halteria</taxon>
    </lineage>
</organism>
<feature type="transmembrane region" description="Helical" evidence="9">
    <location>
        <begin position="1173"/>
        <end position="1190"/>
    </location>
</feature>
<dbReference type="EMBL" id="RRYP01000160">
    <property type="protein sequence ID" value="TNV87899.1"/>
    <property type="molecule type" value="Genomic_DNA"/>
</dbReference>
<dbReference type="PANTHER" id="PTHR11319">
    <property type="entry name" value="G PROTEIN-COUPLED RECEPTOR-RELATED"/>
    <property type="match status" value="1"/>
</dbReference>
<accession>A0A8J8P8K9</accession>
<evidence type="ECO:0000256" key="7">
    <source>
        <dbReference type="ARBA" id="ARBA00023237"/>
    </source>
</evidence>
<evidence type="ECO:0000256" key="4">
    <source>
        <dbReference type="ARBA" id="ARBA00022525"/>
    </source>
</evidence>
<dbReference type="InterPro" id="IPR011050">
    <property type="entry name" value="Pectin_lyase_fold/virulence"/>
</dbReference>
<comment type="caution">
    <text evidence="10">The sequence shown here is derived from an EMBL/GenBank/DDBJ whole genome shotgun (WGS) entry which is preliminary data.</text>
</comment>
<feature type="transmembrane region" description="Helical" evidence="9">
    <location>
        <begin position="1218"/>
        <end position="1240"/>
    </location>
</feature>
<gene>
    <name evidence="10" type="ORF">FGO68_gene396</name>
</gene>
<dbReference type="Proteomes" id="UP000785679">
    <property type="component" value="Unassembled WGS sequence"/>
</dbReference>
<comment type="subcellular location">
    <subcellularLocation>
        <location evidence="1">Cell envelope</location>
    </subcellularLocation>
    <subcellularLocation>
        <location evidence="2">Cell outer membrane</location>
    </subcellularLocation>
    <subcellularLocation>
        <location evidence="3">Secreted</location>
    </subcellularLocation>
</comment>
<dbReference type="GO" id="GO:0005576">
    <property type="term" value="C:extracellular region"/>
    <property type="evidence" value="ECO:0007669"/>
    <property type="project" value="UniProtKB-SubCell"/>
</dbReference>
<feature type="transmembrane region" description="Helical" evidence="9">
    <location>
        <begin position="1027"/>
        <end position="1048"/>
    </location>
</feature>
<evidence type="ECO:0000256" key="2">
    <source>
        <dbReference type="ARBA" id="ARBA00004442"/>
    </source>
</evidence>
<keyword evidence="11" id="KW-1185">Reference proteome</keyword>
<feature type="transmembrane region" description="Helical" evidence="9">
    <location>
        <begin position="1282"/>
        <end position="1310"/>
    </location>
</feature>
<keyword evidence="6 9" id="KW-0472">Membrane</keyword>
<feature type="transmembrane region" description="Helical" evidence="9">
    <location>
        <begin position="1128"/>
        <end position="1152"/>
    </location>
</feature>
<evidence type="ECO:0000256" key="9">
    <source>
        <dbReference type="SAM" id="Phobius"/>
    </source>
</evidence>
<feature type="transmembrane region" description="Helical" evidence="9">
    <location>
        <begin position="1359"/>
        <end position="1376"/>
    </location>
</feature>
<dbReference type="OrthoDB" id="296301at2759"/>
<evidence type="ECO:0000256" key="8">
    <source>
        <dbReference type="SAM" id="MobiDB-lite"/>
    </source>
</evidence>
<evidence type="ECO:0000256" key="6">
    <source>
        <dbReference type="ARBA" id="ARBA00023136"/>
    </source>
</evidence>
<dbReference type="PANTHER" id="PTHR11319:SF35">
    <property type="entry name" value="OUTER MEMBRANE PROTEIN PMPC-RELATED"/>
    <property type="match status" value="1"/>
</dbReference>
<keyword evidence="4" id="KW-0964">Secreted</keyword>
<keyword evidence="5" id="KW-0732">Signal</keyword>
<feature type="transmembrane region" description="Helical" evidence="9">
    <location>
        <begin position="1330"/>
        <end position="1347"/>
    </location>
</feature>
<evidence type="ECO:0000256" key="5">
    <source>
        <dbReference type="ARBA" id="ARBA00022729"/>
    </source>
</evidence>
<protein>
    <submittedName>
        <fullName evidence="10">Uncharacterized protein</fullName>
    </submittedName>
</protein>
<feature type="transmembrane region" description="Helical" evidence="9">
    <location>
        <begin position="1060"/>
        <end position="1078"/>
    </location>
</feature>
<evidence type="ECO:0000256" key="3">
    <source>
        <dbReference type="ARBA" id="ARBA00004613"/>
    </source>
</evidence>
<reference evidence="10" key="1">
    <citation type="submission" date="2019-06" db="EMBL/GenBank/DDBJ databases">
        <authorList>
            <person name="Zheng W."/>
        </authorList>
    </citation>
    <scope>NUCLEOTIDE SEQUENCE</scope>
    <source>
        <strain evidence="10">QDHG01</strain>
    </source>
</reference>